<keyword evidence="19" id="KW-1185">Reference proteome</keyword>
<dbReference type="Pfam" id="PF16491">
    <property type="entry name" value="Peptidase_M48_N"/>
    <property type="match status" value="1"/>
</dbReference>
<dbReference type="InParanoid" id="A0A0C2ZH73"/>
<dbReference type="AlphaFoldDB" id="A0A0C2ZH73"/>
<keyword evidence="6 15" id="KW-0256">Endoplasmic reticulum</keyword>
<evidence type="ECO:0000256" key="5">
    <source>
        <dbReference type="ARBA" id="ARBA00022801"/>
    </source>
</evidence>
<comment type="function">
    <text evidence="15">Proteolytically removes the C-terminal three residues of farnesylated proteins.</text>
</comment>
<evidence type="ECO:0000259" key="16">
    <source>
        <dbReference type="Pfam" id="PF01435"/>
    </source>
</evidence>
<keyword evidence="5 15" id="KW-0378">Hydrolase</keyword>
<dbReference type="Proteomes" id="UP000053989">
    <property type="component" value="Unassembled WGS sequence"/>
</dbReference>
<dbReference type="GO" id="GO:0046872">
    <property type="term" value="F:metal ion binding"/>
    <property type="evidence" value="ECO:0007669"/>
    <property type="project" value="UniProtKB-UniRule"/>
</dbReference>
<dbReference type="GO" id="GO:0004222">
    <property type="term" value="F:metalloendopeptidase activity"/>
    <property type="evidence" value="ECO:0007669"/>
    <property type="project" value="UniProtKB-UniRule"/>
</dbReference>
<dbReference type="InterPro" id="IPR001915">
    <property type="entry name" value="Peptidase_M48"/>
</dbReference>
<comment type="similarity">
    <text evidence="12 15">Belongs to the peptidase M48A family.</text>
</comment>
<dbReference type="InterPro" id="IPR027057">
    <property type="entry name" value="CAXX_Prtase_1"/>
</dbReference>
<dbReference type="PANTHER" id="PTHR10120">
    <property type="entry name" value="CAAX PRENYL PROTEASE 1"/>
    <property type="match status" value="1"/>
</dbReference>
<feature type="active site" evidence="13">
    <location>
        <position position="304"/>
    </location>
</feature>
<evidence type="ECO:0000256" key="9">
    <source>
        <dbReference type="ARBA" id="ARBA00023049"/>
    </source>
</evidence>
<feature type="transmembrane region" description="Helical" evidence="15">
    <location>
        <begin position="201"/>
        <end position="220"/>
    </location>
</feature>
<dbReference type="InterPro" id="IPR032456">
    <property type="entry name" value="Peptidase_M48_N"/>
</dbReference>
<dbReference type="STRING" id="1036808.A0A0C2ZH73"/>
<reference evidence="18 19" key="1">
    <citation type="submission" date="2014-04" db="EMBL/GenBank/DDBJ databases">
        <authorList>
            <consortium name="DOE Joint Genome Institute"/>
            <person name="Kuo A."/>
            <person name="Kohler A."/>
            <person name="Nagy L.G."/>
            <person name="Floudas D."/>
            <person name="Copeland A."/>
            <person name="Barry K.W."/>
            <person name="Cichocki N."/>
            <person name="Veneault-Fourrey C."/>
            <person name="LaButti K."/>
            <person name="Lindquist E.A."/>
            <person name="Lipzen A."/>
            <person name="Lundell T."/>
            <person name="Morin E."/>
            <person name="Murat C."/>
            <person name="Sun H."/>
            <person name="Tunlid A."/>
            <person name="Henrissat B."/>
            <person name="Grigoriev I.V."/>
            <person name="Hibbett D.S."/>
            <person name="Martin F."/>
            <person name="Nordberg H.P."/>
            <person name="Cantor M.N."/>
            <person name="Hua S.X."/>
        </authorList>
    </citation>
    <scope>NUCLEOTIDE SEQUENCE [LARGE SCALE GENOMIC DNA]</scope>
    <source>
        <strain evidence="18 19">Foug A</strain>
    </source>
</reference>
<proteinExistence type="inferred from homology"/>
<feature type="transmembrane region" description="Helical" evidence="15">
    <location>
        <begin position="175"/>
        <end position="195"/>
    </location>
</feature>
<feature type="binding site" evidence="14">
    <location>
        <position position="303"/>
    </location>
    <ligand>
        <name>Zn(2+)</name>
        <dbReference type="ChEBI" id="CHEBI:29105"/>
        <note>catalytic</note>
    </ligand>
</feature>
<evidence type="ECO:0000256" key="6">
    <source>
        <dbReference type="ARBA" id="ARBA00022824"/>
    </source>
</evidence>
<evidence type="ECO:0000256" key="8">
    <source>
        <dbReference type="ARBA" id="ARBA00022989"/>
    </source>
</evidence>
<dbReference type="HOGENOM" id="CLU_025947_3_3_1"/>
<feature type="transmembrane region" description="Helical" evidence="15">
    <location>
        <begin position="316"/>
        <end position="337"/>
    </location>
</feature>
<dbReference type="EMBL" id="KN822056">
    <property type="protein sequence ID" value="KIM61008.1"/>
    <property type="molecule type" value="Genomic_DNA"/>
</dbReference>
<dbReference type="FunCoup" id="A0A0C2ZH73">
    <property type="interactions" value="640"/>
</dbReference>
<dbReference type="GO" id="GO:0071586">
    <property type="term" value="P:CAAX-box protein processing"/>
    <property type="evidence" value="ECO:0007669"/>
    <property type="project" value="UniProtKB-UniRule"/>
</dbReference>
<feature type="binding site" evidence="14">
    <location>
        <position position="386"/>
    </location>
    <ligand>
        <name>Zn(2+)</name>
        <dbReference type="ChEBI" id="CHEBI:29105"/>
        <note>catalytic</note>
    </ligand>
</feature>
<sequence>MDILHTQLAALQQRLSFVATDPIDWKFYVQVSSWAVTLFESYLLLRQYPLYSRIAPPKVLENHFDTAVFRKSQNYGRDKARFSLVTGLMKQIIDSTLISIGFYACAWDFGGKIIGYFGCGPEYEITQSLAFTAVIFMMTSISAIPISLYETFVLEERHGFNKTTPALFVTDLLKTWALGFAIGGPFVSAFLYVFKWAGDRFVPWLMAFLLAFQMTMVILYPTVIQPLFNKLSPLPTGELRSRTEALAGKLKFPLKHLYEIDGSKRSSHSNAYFFGLPWSKYIVIFDTLIKESKPAEVEAVLAHELGHWYHMHPTKLLCISQLHIFSILALFPAFLHAPQFLRAFDFSASVASRPPTIVAFLLFQMILTPLEAVVSMGFNFISRRFEWEADRFACELQDRLEEPSMADMGDRLGRALITLHVKNLSTVWVDWLYSAYHHSHPTLTERLKALEAFRAKRDGEDKKRL</sequence>
<protein>
    <recommendedName>
        <fullName evidence="15">CAAX prenyl protease</fullName>
        <ecNumber evidence="15">3.4.24.84</ecNumber>
    </recommendedName>
</protein>
<evidence type="ECO:0000259" key="17">
    <source>
        <dbReference type="Pfam" id="PF16491"/>
    </source>
</evidence>
<feature type="binding site" evidence="14">
    <location>
        <position position="307"/>
    </location>
    <ligand>
        <name>Zn(2+)</name>
        <dbReference type="ChEBI" id="CHEBI:29105"/>
        <note>catalytic</note>
    </ligand>
</feature>
<name>A0A0C2ZH73_9AGAM</name>
<evidence type="ECO:0000256" key="1">
    <source>
        <dbReference type="ARBA" id="ARBA00004477"/>
    </source>
</evidence>
<keyword evidence="2 15" id="KW-0645">Protease</keyword>
<keyword evidence="7 14" id="KW-0862">Zinc</keyword>
<evidence type="ECO:0000256" key="3">
    <source>
        <dbReference type="ARBA" id="ARBA00022692"/>
    </source>
</evidence>
<evidence type="ECO:0000256" key="10">
    <source>
        <dbReference type="ARBA" id="ARBA00023136"/>
    </source>
</evidence>
<feature type="transmembrane region" description="Helical" evidence="15">
    <location>
        <begin position="97"/>
        <end position="117"/>
    </location>
</feature>
<evidence type="ECO:0000256" key="12">
    <source>
        <dbReference type="ARBA" id="ARBA00060927"/>
    </source>
</evidence>
<accession>A0A0C2ZH73</accession>
<dbReference type="GO" id="GO:0005789">
    <property type="term" value="C:endoplasmic reticulum membrane"/>
    <property type="evidence" value="ECO:0007669"/>
    <property type="project" value="UniProtKB-SubCell"/>
</dbReference>
<dbReference type="Gene3D" id="3.30.2010.10">
    <property type="entry name" value="Metalloproteases ('zincins'), catalytic domain"/>
    <property type="match status" value="1"/>
</dbReference>
<keyword evidence="3 15" id="KW-0812">Transmembrane</keyword>
<keyword evidence="4 14" id="KW-0479">Metal-binding</keyword>
<evidence type="ECO:0000256" key="7">
    <source>
        <dbReference type="ARBA" id="ARBA00022833"/>
    </source>
</evidence>
<dbReference type="Pfam" id="PF01435">
    <property type="entry name" value="Peptidase_M48"/>
    <property type="match status" value="1"/>
</dbReference>
<feature type="active site" description="Proton donor" evidence="13">
    <location>
        <position position="390"/>
    </location>
</feature>
<keyword evidence="9 15" id="KW-0482">Metalloprotease</keyword>
<organism evidence="18 19">
    <name type="scientific">Scleroderma citrinum Foug A</name>
    <dbReference type="NCBI Taxonomy" id="1036808"/>
    <lineage>
        <taxon>Eukaryota</taxon>
        <taxon>Fungi</taxon>
        <taxon>Dikarya</taxon>
        <taxon>Basidiomycota</taxon>
        <taxon>Agaricomycotina</taxon>
        <taxon>Agaricomycetes</taxon>
        <taxon>Agaricomycetidae</taxon>
        <taxon>Boletales</taxon>
        <taxon>Sclerodermatineae</taxon>
        <taxon>Sclerodermataceae</taxon>
        <taxon>Scleroderma</taxon>
    </lineage>
</organism>
<comment type="catalytic activity">
    <reaction evidence="11 15">
        <text>Hydrolyzes the peptide bond -P2-(S-farnesyl or geranylgeranyl)C-P1'-P2'-P3'-COOH where P1' and P2' are amino acids with aliphatic side chains and P3' is any C-terminal residue.</text>
        <dbReference type="EC" id="3.4.24.84"/>
    </reaction>
</comment>
<evidence type="ECO:0000256" key="14">
    <source>
        <dbReference type="PIRSR" id="PIRSR627057-2"/>
    </source>
</evidence>
<evidence type="ECO:0000256" key="15">
    <source>
        <dbReference type="RuleBase" id="RU366005"/>
    </source>
</evidence>
<evidence type="ECO:0000313" key="19">
    <source>
        <dbReference type="Proteomes" id="UP000053989"/>
    </source>
</evidence>
<evidence type="ECO:0000313" key="18">
    <source>
        <dbReference type="EMBL" id="KIM61008.1"/>
    </source>
</evidence>
<gene>
    <name evidence="18" type="ORF">SCLCIDRAFT_1216315</name>
</gene>
<comment type="subcellular location">
    <subcellularLocation>
        <location evidence="1 15">Endoplasmic reticulum membrane</location>
        <topology evidence="1 15">Multi-pass membrane protein</topology>
    </subcellularLocation>
</comment>
<comment type="cofactor">
    <cofactor evidence="14 15">
        <name>Zn(2+)</name>
        <dbReference type="ChEBI" id="CHEBI:29105"/>
    </cofactor>
    <text evidence="14 15">Binds 1 zinc ion per subunit.</text>
</comment>
<evidence type="ECO:0000256" key="11">
    <source>
        <dbReference type="ARBA" id="ARBA00044456"/>
    </source>
</evidence>
<keyword evidence="10 15" id="KW-0472">Membrane</keyword>
<feature type="transmembrane region" description="Helical" evidence="15">
    <location>
        <begin position="357"/>
        <end position="381"/>
    </location>
</feature>
<evidence type="ECO:0000256" key="13">
    <source>
        <dbReference type="PIRSR" id="PIRSR627057-1"/>
    </source>
</evidence>
<feature type="domain" description="CAAX prenyl protease 1 N-terminal" evidence="17">
    <location>
        <begin position="47"/>
        <end position="230"/>
    </location>
</feature>
<evidence type="ECO:0000256" key="4">
    <source>
        <dbReference type="ARBA" id="ARBA00022723"/>
    </source>
</evidence>
<dbReference type="OrthoDB" id="360839at2759"/>
<feature type="domain" description="Peptidase M48" evidence="16">
    <location>
        <begin position="234"/>
        <end position="452"/>
    </location>
</feature>
<keyword evidence="8 15" id="KW-1133">Transmembrane helix</keyword>
<dbReference type="EC" id="3.4.24.84" evidence="15"/>
<dbReference type="FunFam" id="3.30.2010.10:FF:000002">
    <property type="entry name" value="CAAX prenyl protease"/>
    <property type="match status" value="1"/>
</dbReference>
<evidence type="ECO:0000256" key="2">
    <source>
        <dbReference type="ARBA" id="ARBA00022670"/>
    </source>
</evidence>
<dbReference type="CDD" id="cd07343">
    <property type="entry name" value="M48A_Zmpste24p_like"/>
    <property type="match status" value="1"/>
</dbReference>
<reference evidence="19" key="2">
    <citation type="submission" date="2015-01" db="EMBL/GenBank/DDBJ databases">
        <title>Evolutionary Origins and Diversification of the Mycorrhizal Mutualists.</title>
        <authorList>
            <consortium name="DOE Joint Genome Institute"/>
            <consortium name="Mycorrhizal Genomics Consortium"/>
            <person name="Kohler A."/>
            <person name="Kuo A."/>
            <person name="Nagy L.G."/>
            <person name="Floudas D."/>
            <person name="Copeland A."/>
            <person name="Barry K.W."/>
            <person name="Cichocki N."/>
            <person name="Veneault-Fourrey C."/>
            <person name="LaButti K."/>
            <person name="Lindquist E.A."/>
            <person name="Lipzen A."/>
            <person name="Lundell T."/>
            <person name="Morin E."/>
            <person name="Murat C."/>
            <person name="Riley R."/>
            <person name="Ohm R."/>
            <person name="Sun H."/>
            <person name="Tunlid A."/>
            <person name="Henrissat B."/>
            <person name="Grigoriev I.V."/>
            <person name="Hibbett D.S."/>
            <person name="Martin F."/>
        </authorList>
    </citation>
    <scope>NUCLEOTIDE SEQUENCE [LARGE SCALE GENOMIC DNA]</scope>
    <source>
        <strain evidence="19">Foug A</strain>
    </source>
</reference>
<feature type="transmembrane region" description="Helical" evidence="15">
    <location>
        <begin position="129"/>
        <end position="154"/>
    </location>
</feature>